<evidence type="ECO:0000256" key="7">
    <source>
        <dbReference type="PROSITE-ProRule" id="PRU00023"/>
    </source>
</evidence>
<dbReference type="KEGG" id="cqi:110735959"/>
<reference evidence="10" key="2">
    <citation type="submission" date="2021-03" db="UniProtKB">
        <authorList>
            <consortium name="EnsemblPlants"/>
        </authorList>
    </citation>
    <scope>IDENTIFICATION</scope>
</reference>
<dbReference type="Gramene" id="AUR62000944-RA">
    <property type="protein sequence ID" value="AUR62000944-RA:cds"/>
    <property type="gene ID" value="AUR62000944"/>
</dbReference>
<evidence type="ECO:0000256" key="1">
    <source>
        <dbReference type="ARBA" id="ARBA00004141"/>
    </source>
</evidence>
<evidence type="ECO:0000256" key="5">
    <source>
        <dbReference type="ARBA" id="ARBA00023043"/>
    </source>
</evidence>
<organism evidence="10 11">
    <name type="scientific">Chenopodium quinoa</name>
    <name type="common">Quinoa</name>
    <dbReference type="NCBI Taxonomy" id="63459"/>
    <lineage>
        <taxon>Eukaryota</taxon>
        <taxon>Viridiplantae</taxon>
        <taxon>Streptophyta</taxon>
        <taxon>Embryophyta</taxon>
        <taxon>Tracheophyta</taxon>
        <taxon>Spermatophyta</taxon>
        <taxon>Magnoliopsida</taxon>
        <taxon>eudicotyledons</taxon>
        <taxon>Gunneridae</taxon>
        <taxon>Pentapetalae</taxon>
        <taxon>Caryophyllales</taxon>
        <taxon>Chenopodiaceae</taxon>
        <taxon>Chenopodioideae</taxon>
        <taxon>Atripliceae</taxon>
        <taxon>Chenopodium</taxon>
    </lineage>
</organism>
<dbReference type="OrthoDB" id="1847170at2759"/>
<dbReference type="InterPro" id="IPR002110">
    <property type="entry name" value="Ankyrin_rpt"/>
</dbReference>
<dbReference type="PROSITE" id="PS50297">
    <property type="entry name" value="ANK_REP_REGION"/>
    <property type="match status" value="2"/>
</dbReference>
<evidence type="ECO:0000256" key="3">
    <source>
        <dbReference type="ARBA" id="ARBA00022737"/>
    </source>
</evidence>
<feature type="transmembrane region" description="Helical" evidence="8">
    <location>
        <begin position="580"/>
        <end position="598"/>
    </location>
</feature>
<dbReference type="Gene3D" id="1.25.40.20">
    <property type="entry name" value="Ankyrin repeat-containing domain"/>
    <property type="match status" value="3"/>
</dbReference>
<evidence type="ECO:0000256" key="2">
    <source>
        <dbReference type="ARBA" id="ARBA00022692"/>
    </source>
</evidence>
<evidence type="ECO:0000259" key="9">
    <source>
        <dbReference type="Pfam" id="PF13962"/>
    </source>
</evidence>
<keyword evidence="5 7" id="KW-0040">ANK repeat</keyword>
<dbReference type="OMA" id="PRIRTTY"/>
<keyword evidence="3" id="KW-0677">Repeat</keyword>
<dbReference type="EnsemblPlants" id="AUR62000944-RA">
    <property type="protein sequence ID" value="AUR62000944-RA:cds"/>
    <property type="gene ID" value="AUR62000944"/>
</dbReference>
<feature type="transmembrane region" description="Helical" evidence="8">
    <location>
        <begin position="686"/>
        <end position="704"/>
    </location>
</feature>
<name>A0A803KPI8_CHEQI</name>
<dbReference type="Pfam" id="PF13962">
    <property type="entry name" value="PGG"/>
    <property type="match status" value="1"/>
</dbReference>
<dbReference type="AlphaFoldDB" id="A0A803KPI8"/>
<dbReference type="SMART" id="SM00248">
    <property type="entry name" value="ANK"/>
    <property type="match status" value="8"/>
</dbReference>
<comment type="subcellular location">
    <subcellularLocation>
        <location evidence="1">Membrane</location>
        <topology evidence="1">Multi-pass membrane protein</topology>
    </subcellularLocation>
</comment>
<evidence type="ECO:0000256" key="6">
    <source>
        <dbReference type="ARBA" id="ARBA00023136"/>
    </source>
</evidence>
<dbReference type="InterPro" id="IPR036770">
    <property type="entry name" value="Ankyrin_rpt-contain_sf"/>
</dbReference>
<dbReference type="PANTHER" id="PTHR24186:SF46">
    <property type="entry name" value="PROTEIN ACCELERATED CELL DEATH 6-LIKE"/>
    <property type="match status" value="1"/>
</dbReference>
<sequence>MEVKKILEAAATGDVAILNEISHLTNAVNLLCSTVDEGANNIIHIAVKNDREIFIGKALQMVPQILLCKKNNKGRNVFHLAAERGHKQIVEALADSFHRAAKVPHTGQEEEVRVEIGSDQPPWIERDLKGVNPLHIAIKGDHQEVAMYLLSLDPLELICDACDEDGGSPLYLAIEKGWEEAALKMLEVKDIPYNQPNYRNPLSVAPYCSEKVFKKLLKEYPTLAKKNNKRQEIFLHEWVDEVENHKPDALKWLSQDDPTLPDWSNVLKRVICHKNNFGNNPLHIAARVGYVEAAELLVGAYSQGQDQGEGEDQPPWLQQNKYGATPLLMALEHRQEAVALCLLKVDPASQCKIASKSKESPLFLAVQNRCVKVAKEMIKSHKRWNVHDVALHTGPNKQNPLHVASNCSDIADVLTRSYPEWAESQDINGNTPLDKAAKAGNMELIKSLMECSGSENAPKAWIKACEGGHTKAILEFISIQYGRSGFLELYEQQTDTPLHHICLKCEKEYDEFFSIPEVETLKDKKDKDGATPLHRAIERKDEYLLKYYYVKDSMCKRLGLNPRIRTSYVQPKTNLGEMRGTMSVVAALLATITFAAGIQVPGGYKNSLEYAALGRKGAFLVFLISDTYAMCCSLLVLFCLIWAMGLDPDKSLLLIDLSVTILQHSLVGTLLAFMTGVFVVVSHETLWAAIVVIFMCSLVPFIAYKKILLKLLQKFIPTAQ</sequence>
<dbReference type="PROSITE" id="PS50088">
    <property type="entry name" value="ANK_REPEAT"/>
    <property type="match status" value="2"/>
</dbReference>
<feature type="transmembrane region" description="Helical" evidence="8">
    <location>
        <begin position="618"/>
        <end position="641"/>
    </location>
</feature>
<reference evidence="10" key="1">
    <citation type="journal article" date="2017" name="Nature">
        <title>The genome of Chenopodium quinoa.</title>
        <authorList>
            <person name="Jarvis D.E."/>
            <person name="Ho Y.S."/>
            <person name="Lightfoot D.J."/>
            <person name="Schmoeckel S.M."/>
            <person name="Li B."/>
            <person name="Borm T.J.A."/>
            <person name="Ohyanagi H."/>
            <person name="Mineta K."/>
            <person name="Michell C.T."/>
            <person name="Saber N."/>
            <person name="Kharbatia N.M."/>
            <person name="Rupper R.R."/>
            <person name="Sharp A.R."/>
            <person name="Dally N."/>
            <person name="Boughton B.A."/>
            <person name="Woo Y.H."/>
            <person name="Gao G."/>
            <person name="Schijlen E.G.W.M."/>
            <person name="Guo X."/>
            <person name="Momin A.A."/>
            <person name="Negrao S."/>
            <person name="Al-Babili S."/>
            <person name="Gehring C."/>
            <person name="Roessner U."/>
            <person name="Jung C."/>
            <person name="Murphy K."/>
            <person name="Arold S.T."/>
            <person name="Gojobori T."/>
            <person name="van der Linden C.G."/>
            <person name="van Loo E.N."/>
            <person name="Jellen E.N."/>
            <person name="Maughan P.J."/>
            <person name="Tester M."/>
        </authorList>
    </citation>
    <scope>NUCLEOTIDE SEQUENCE [LARGE SCALE GENOMIC DNA]</scope>
    <source>
        <strain evidence="10">cv. PI 614886</strain>
    </source>
</reference>
<protein>
    <recommendedName>
        <fullName evidence="9">PGG domain-containing protein</fullName>
    </recommendedName>
</protein>
<feature type="repeat" description="ANK" evidence="7">
    <location>
        <begin position="428"/>
        <end position="460"/>
    </location>
</feature>
<feature type="domain" description="PGG" evidence="9">
    <location>
        <begin position="574"/>
        <end position="680"/>
    </location>
</feature>
<keyword evidence="11" id="KW-1185">Reference proteome</keyword>
<dbReference type="Pfam" id="PF12796">
    <property type="entry name" value="Ank_2"/>
    <property type="match status" value="3"/>
</dbReference>
<accession>A0A803KPI8</accession>
<dbReference type="GeneID" id="110735959"/>
<feature type="repeat" description="ANK" evidence="7">
    <location>
        <begin position="277"/>
        <end position="298"/>
    </location>
</feature>
<dbReference type="InterPro" id="IPR026961">
    <property type="entry name" value="PGG_dom"/>
</dbReference>
<evidence type="ECO:0000256" key="8">
    <source>
        <dbReference type="SAM" id="Phobius"/>
    </source>
</evidence>
<dbReference type="GO" id="GO:0005886">
    <property type="term" value="C:plasma membrane"/>
    <property type="evidence" value="ECO:0007669"/>
    <property type="project" value="TreeGrafter"/>
</dbReference>
<dbReference type="Proteomes" id="UP000596660">
    <property type="component" value="Unplaced"/>
</dbReference>
<evidence type="ECO:0000313" key="10">
    <source>
        <dbReference type="EnsemblPlants" id="AUR62000944-RA:cds"/>
    </source>
</evidence>
<evidence type="ECO:0000313" key="11">
    <source>
        <dbReference type="Proteomes" id="UP000596660"/>
    </source>
</evidence>
<dbReference type="RefSeq" id="XP_021771822.1">
    <property type="nucleotide sequence ID" value="XM_021916130.1"/>
</dbReference>
<proteinExistence type="predicted"/>
<feature type="transmembrane region" description="Helical" evidence="8">
    <location>
        <begin position="653"/>
        <end position="680"/>
    </location>
</feature>
<keyword evidence="4 8" id="KW-1133">Transmembrane helix</keyword>
<keyword evidence="2 8" id="KW-0812">Transmembrane</keyword>
<evidence type="ECO:0000256" key="4">
    <source>
        <dbReference type="ARBA" id="ARBA00022989"/>
    </source>
</evidence>
<dbReference type="SUPFAM" id="SSF48403">
    <property type="entry name" value="Ankyrin repeat"/>
    <property type="match status" value="2"/>
</dbReference>
<keyword evidence="6 8" id="KW-0472">Membrane</keyword>
<gene>
    <name evidence="10" type="primary">LOC110735959</name>
</gene>
<dbReference type="PANTHER" id="PTHR24186">
    <property type="entry name" value="PROTEIN PHOSPHATASE 1 REGULATORY SUBUNIT"/>
    <property type="match status" value="1"/>
</dbReference>